<gene>
    <name evidence="13" type="ORF">E2F49_06865</name>
</gene>
<evidence type="ECO:0000313" key="14">
    <source>
        <dbReference type="Proteomes" id="UP000295543"/>
    </source>
</evidence>
<dbReference type="Pfam" id="PF12019">
    <property type="entry name" value="GspH"/>
    <property type="match status" value="1"/>
</dbReference>
<dbReference type="GO" id="GO:0015627">
    <property type="term" value="C:type II protein secretion system complex"/>
    <property type="evidence" value="ECO:0007669"/>
    <property type="project" value="InterPro"/>
</dbReference>
<feature type="transmembrane region" description="Helical" evidence="11">
    <location>
        <begin position="12"/>
        <end position="32"/>
    </location>
</feature>
<dbReference type="PANTHER" id="PTHR30093">
    <property type="entry name" value="GENERAL SECRETION PATHWAY PROTEIN G"/>
    <property type="match status" value="1"/>
</dbReference>
<dbReference type="PANTHER" id="PTHR30093:SF41">
    <property type="entry name" value="TYPE II SECRETION SYSTEM PROTEIN H"/>
    <property type="match status" value="1"/>
</dbReference>
<dbReference type="Pfam" id="PF07963">
    <property type="entry name" value="N_methyl"/>
    <property type="match status" value="1"/>
</dbReference>
<comment type="caution">
    <text evidence="13">The sequence shown here is derived from an EMBL/GenBank/DDBJ whole genome shotgun (WGS) entry which is preliminary data.</text>
</comment>
<evidence type="ECO:0000256" key="8">
    <source>
        <dbReference type="ARBA" id="ARBA00023136"/>
    </source>
</evidence>
<evidence type="ECO:0000259" key="12">
    <source>
        <dbReference type="Pfam" id="PF12019"/>
    </source>
</evidence>
<feature type="domain" description="General secretion pathway GspH" evidence="12">
    <location>
        <begin position="46"/>
        <end position="176"/>
    </location>
</feature>
<dbReference type="InterPro" id="IPR022346">
    <property type="entry name" value="T2SS_GspH"/>
</dbReference>
<dbReference type="GO" id="GO:0005886">
    <property type="term" value="C:plasma membrane"/>
    <property type="evidence" value="ECO:0007669"/>
    <property type="project" value="UniProtKB-SubCell"/>
</dbReference>
<dbReference type="AlphaFoldDB" id="A0A4R5UER0"/>
<keyword evidence="5" id="KW-0997">Cell inner membrane</keyword>
<evidence type="ECO:0000256" key="6">
    <source>
        <dbReference type="ARBA" id="ARBA00022692"/>
    </source>
</evidence>
<dbReference type="GO" id="GO:0015628">
    <property type="term" value="P:protein secretion by the type II secretion system"/>
    <property type="evidence" value="ECO:0007669"/>
    <property type="project" value="InterPro"/>
</dbReference>
<comment type="similarity">
    <text evidence="9">Belongs to the GSP H family.</text>
</comment>
<dbReference type="SUPFAM" id="SSF54523">
    <property type="entry name" value="Pili subunits"/>
    <property type="match status" value="1"/>
</dbReference>
<keyword evidence="8 11" id="KW-0472">Membrane</keyword>
<dbReference type="NCBIfam" id="TIGR02532">
    <property type="entry name" value="IV_pilin_GFxxxE"/>
    <property type="match status" value="1"/>
</dbReference>
<evidence type="ECO:0000256" key="11">
    <source>
        <dbReference type="SAM" id="Phobius"/>
    </source>
</evidence>
<dbReference type="RefSeq" id="WP_133393119.1">
    <property type="nucleotide sequence ID" value="NZ_SMTG01000002.1"/>
</dbReference>
<keyword evidence="7 11" id="KW-1133">Transmembrane helix</keyword>
<dbReference type="EMBL" id="SMTG01000002">
    <property type="protein sequence ID" value="TDK33706.1"/>
    <property type="molecule type" value="Genomic_DNA"/>
</dbReference>
<dbReference type="Gene3D" id="3.55.40.10">
    <property type="entry name" value="minor pseudopilin epsh domain"/>
    <property type="match status" value="1"/>
</dbReference>
<sequence>MRRMRTRGFTLVELMVTIAIVAILAAIAFPSFRSVIRSNRLAGMSNEVTGALALARAEAIRSTRSAGVCGANAAGTGCVNGLDWSNGLLVWTNGDVATPDYDASSDALVRVIDAKPGLSLTASASSATGALANRVVFDSRGRATAAPVAGRTIVMRPNDCPSGQDLVRTFTLNPSGQIVLSRSNC</sequence>
<dbReference type="PROSITE" id="PS00409">
    <property type="entry name" value="PROKAR_NTER_METHYL"/>
    <property type="match status" value="1"/>
</dbReference>
<evidence type="ECO:0000256" key="3">
    <source>
        <dbReference type="ARBA" id="ARBA00022475"/>
    </source>
</evidence>
<dbReference type="InterPro" id="IPR045584">
    <property type="entry name" value="Pilin-like"/>
</dbReference>
<name>A0A4R5UER0_9GAMM</name>
<dbReference type="OrthoDB" id="6120962at2"/>
<evidence type="ECO:0000256" key="7">
    <source>
        <dbReference type="ARBA" id="ARBA00022989"/>
    </source>
</evidence>
<reference evidence="13 14" key="1">
    <citation type="submission" date="2019-03" db="EMBL/GenBank/DDBJ databases">
        <title>Luteimonas zhaokaii sp.nov., isolated from the rectal contents of Plateau pika in Yushu, Qinghai Province, China.</title>
        <authorList>
            <person name="Zhang G."/>
        </authorList>
    </citation>
    <scope>NUCLEOTIDE SEQUENCE [LARGE SCALE GENOMIC DNA]</scope>
    <source>
        <strain evidence="13 14">THG-MD21</strain>
    </source>
</reference>
<accession>A0A4R5UER0</accession>
<keyword evidence="6 11" id="KW-0812">Transmembrane</keyword>
<dbReference type="Proteomes" id="UP000295543">
    <property type="component" value="Unassembled WGS sequence"/>
</dbReference>
<evidence type="ECO:0000313" key="13">
    <source>
        <dbReference type="EMBL" id="TDK33706.1"/>
    </source>
</evidence>
<evidence type="ECO:0000256" key="9">
    <source>
        <dbReference type="ARBA" id="ARBA00025772"/>
    </source>
</evidence>
<dbReference type="InterPro" id="IPR012902">
    <property type="entry name" value="N_methyl_site"/>
</dbReference>
<organism evidence="13 14">
    <name type="scientific">Luteimonas terrae</name>
    <dbReference type="NCBI Taxonomy" id="1530191"/>
    <lineage>
        <taxon>Bacteria</taxon>
        <taxon>Pseudomonadati</taxon>
        <taxon>Pseudomonadota</taxon>
        <taxon>Gammaproteobacteria</taxon>
        <taxon>Lysobacterales</taxon>
        <taxon>Lysobacteraceae</taxon>
        <taxon>Luteimonas</taxon>
    </lineage>
</organism>
<evidence type="ECO:0000256" key="10">
    <source>
        <dbReference type="ARBA" id="ARBA00030775"/>
    </source>
</evidence>
<evidence type="ECO:0000256" key="2">
    <source>
        <dbReference type="ARBA" id="ARBA00021549"/>
    </source>
</evidence>
<evidence type="ECO:0000256" key="4">
    <source>
        <dbReference type="ARBA" id="ARBA00022481"/>
    </source>
</evidence>
<keyword evidence="14" id="KW-1185">Reference proteome</keyword>
<keyword evidence="3" id="KW-1003">Cell membrane</keyword>
<evidence type="ECO:0000256" key="5">
    <source>
        <dbReference type="ARBA" id="ARBA00022519"/>
    </source>
</evidence>
<keyword evidence="4" id="KW-0488">Methylation</keyword>
<protein>
    <recommendedName>
        <fullName evidence="2">Type II secretion system protein H</fullName>
    </recommendedName>
    <alternativeName>
        <fullName evidence="10">General secretion pathway protein H</fullName>
    </alternativeName>
</protein>
<evidence type="ECO:0000256" key="1">
    <source>
        <dbReference type="ARBA" id="ARBA00004377"/>
    </source>
</evidence>
<proteinExistence type="inferred from homology"/>
<comment type="subcellular location">
    <subcellularLocation>
        <location evidence="1">Cell inner membrane</location>
        <topology evidence="1">Single-pass membrane protein</topology>
    </subcellularLocation>
</comment>